<dbReference type="Pfam" id="PF12697">
    <property type="entry name" value="Abhydrolase_6"/>
    <property type="match status" value="1"/>
</dbReference>
<dbReference type="InterPro" id="IPR050266">
    <property type="entry name" value="AB_hydrolase_sf"/>
</dbReference>
<feature type="domain" description="AB hydrolase-1" evidence="2">
    <location>
        <begin position="51"/>
        <end position="291"/>
    </location>
</feature>
<dbReference type="GO" id="GO:0016787">
    <property type="term" value="F:hydrolase activity"/>
    <property type="evidence" value="ECO:0007669"/>
    <property type="project" value="UniProtKB-KW"/>
</dbReference>
<organism evidence="3 4">
    <name type="scientific">Stenotrophomonas maltophilia</name>
    <name type="common">Pseudomonas maltophilia</name>
    <name type="synonym">Xanthomonas maltophilia</name>
    <dbReference type="NCBI Taxonomy" id="40324"/>
    <lineage>
        <taxon>Bacteria</taxon>
        <taxon>Pseudomonadati</taxon>
        <taxon>Pseudomonadota</taxon>
        <taxon>Gammaproteobacteria</taxon>
        <taxon>Lysobacterales</taxon>
        <taxon>Lysobacteraceae</taxon>
        <taxon>Stenotrophomonas</taxon>
        <taxon>Stenotrophomonas maltophilia group</taxon>
    </lineage>
</organism>
<dbReference type="PANTHER" id="PTHR43798">
    <property type="entry name" value="MONOACYLGLYCEROL LIPASE"/>
    <property type="match status" value="1"/>
</dbReference>
<evidence type="ECO:0000313" key="3">
    <source>
        <dbReference type="EMBL" id="OWQ53020.1"/>
    </source>
</evidence>
<proteinExistence type="predicted"/>
<dbReference type="Proteomes" id="UP000198157">
    <property type="component" value="Unassembled WGS sequence"/>
</dbReference>
<dbReference type="AlphaFoldDB" id="A0A246HLL3"/>
<dbReference type="InterPro" id="IPR000073">
    <property type="entry name" value="AB_hydrolase_1"/>
</dbReference>
<sequence>MSIARPRRIYSIAPLAALALTAWATLVSPSHAATGQFQDLQVEVIGSGRPVLMIPGLNSGADVWRETCAALQPQVQCHLIQLPGFAGAPAVANDDFLSAMRDRLLAYSVDRKLDHPAVIGHSLGGVLALQMAIAAPQKIGPLVIVDALPYFGAVRNPDATPATLKPMAEQMRAGMLAANASQYAAQTDAAVANMVQAAEHVATLKQWGRDSDRATTASAMYSMTMTDLRQPIAGITTPVLVLGAWAAYQPFGETEASTRQLFATQYAALPGVRIEMSRAGYHFLMWDDPRWLQTQIREFLDLPVAK</sequence>
<protein>
    <submittedName>
        <fullName evidence="3">Alpha/beta hydrolase</fullName>
    </submittedName>
</protein>
<evidence type="ECO:0000259" key="2">
    <source>
        <dbReference type="Pfam" id="PF12697"/>
    </source>
</evidence>
<evidence type="ECO:0000256" key="1">
    <source>
        <dbReference type="SAM" id="SignalP"/>
    </source>
</evidence>
<accession>A0A246HLL3</accession>
<feature type="chain" id="PRO_5012399653" evidence="1">
    <location>
        <begin position="33"/>
        <end position="306"/>
    </location>
</feature>
<dbReference type="InterPro" id="IPR029058">
    <property type="entry name" value="AB_hydrolase_fold"/>
</dbReference>
<dbReference type="Gene3D" id="3.40.50.1820">
    <property type="entry name" value="alpha/beta hydrolase"/>
    <property type="match status" value="1"/>
</dbReference>
<gene>
    <name evidence="3" type="ORF">CEE60_11420</name>
</gene>
<feature type="signal peptide" evidence="1">
    <location>
        <begin position="1"/>
        <end position="32"/>
    </location>
</feature>
<keyword evidence="1" id="KW-0732">Signal</keyword>
<name>A0A246HLL3_STEMA</name>
<keyword evidence="3" id="KW-0378">Hydrolase</keyword>
<evidence type="ECO:0000313" key="4">
    <source>
        <dbReference type="Proteomes" id="UP000198157"/>
    </source>
</evidence>
<dbReference type="SUPFAM" id="SSF53474">
    <property type="entry name" value="alpha/beta-Hydrolases"/>
    <property type="match status" value="1"/>
</dbReference>
<dbReference type="OrthoDB" id="9780765at2"/>
<dbReference type="EMBL" id="NIVS01000022">
    <property type="protein sequence ID" value="OWQ53020.1"/>
    <property type="molecule type" value="Genomic_DNA"/>
</dbReference>
<reference evidence="3 4" key="1">
    <citation type="submission" date="2017-06" db="EMBL/GenBank/DDBJ databases">
        <authorList>
            <person name="Kim H.J."/>
            <person name="Triplett B.A."/>
        </authorList>
    </citation>
    <scope>NUCLEOTIDE SEQUENCE [LARGE SCALE GENOMIC DNA]</scope>
    <source>
        <strain evidence="3 4">13146</strain>
    </source>
</reference>
<comment type="caution">
    <text evidence="3">The sequence shown here is derived from an EMBL/GenBank/DDBJ whole genome shotgun (WGS) entry which is preliminary data.</text>
</comment>